<keyword evidence="2" id="KW-1185">Reference proteome</keyword>
<organism evidence="1 2">
    <name type="scientific">Dactylosporangium roseum</name>
    <dbReference type="NCBI Taxonomy" id="47989"/>
    <lineage>
        <taxon>Bacteria</taxon>
        <taxon>Bacillati</taxon>
        <taxon>Actinomycetota</taxon>
        <taxon>Actinomycetes</taxon>
        <taxon>Micromonosporales</taxon>
        <taxon>Micromonosporaceae</taxon>
        <taxon>Dactylosporangium</taxon>
    </lineage>
</organism>
<sequence>MIAQSDRSARVGHLTPLLTAAVHFGPTHVLADVAARNCAAHRSPLAGSGACGACWERAIRDDEHFAVECGLPRELRPDPTYVDEIAVDLACRGERVKLTAAEFAVAVSRLRSRGMGPTYIARRLHTSYDAVARMTTIKLDGVAA</sequence>
<name>A0ABY5YZH4_9ACTN</name>
<dbReference type="RefSeq" id="WP_260724499.1">
    <property type="nucleotide sequence ID" value="NZ_BAAABS010000060.1"/>
</dbReference>
<protein>
    <submittedName>
        <fullName evidence="1">Uncharacterized protein</fullName>
    </submittedName>
</protein>
<dbReference type="Proteomes" id="UP001058271">
    <property type="component" value="Chromosome"/>
</dbReference>
<evidence type="ECO:0000313" key="1">
    <source>
        <dbReference type="EMBL" id="UWZ35156.1"/>
    </source>
</evidence>
<proteinExistence type="predicted"/>
<reference evidence="1" key="1">
    <citation type="submission" date="2021-04" db="EMBL/GenBank/DDBJ databases">
        <title>Biosynthetic gene clusters of Dactylosporangioum roseum.</title>
        <authorList>
            <person name="Hartkoorn R.C."/>
            <person name="Beaudoing E."/>
            <person name="Hot D."/>
            <person name="Moureu S."/>
        </authorList>
    </citation>
    <scope>NUCLEOTIDE SEQUENCE</scope>
    <source>
        <strain evidence="1">NRRL B-16295</strain>
    </source>
</reference>
<dbReference type="EMBL" id="CP073721">
    <property type="protein sequence ID" value="UWZ35156.1"/>
    <property type="molecule type" value="Genomic_DNA"/>
</dbReference>
<evidence type="ECO:0000313" key="2">
    <source>
        <dbReference type="Proteomes" id="UP001058271"/>
    </source>
</evidence>
<gene>
    <name evidence="1" type="ORF">Drose_28945</name>
</gene>
<accession>A0ABY5YZH4</accession>